<dbReference type="GO" id="GO:0032955">
    <property type="term" value="P:regulation of division septum assembly"/>
    <property type="evidence" value="ECO:0007669"/>
    <property type="project" value="TreeGrafter"/>
</dbReference>
<dbReference type="InterPro" id="IPR000219">
    <property type="entry name" value="DH_dom"/>
</dbReference>
<feature type="compositionally biased region" description="Low complexity" evidence="1">
    <location>
        <begin position="150"/>
        <end position="159"/>
    </location>
</feature>
<dbReference type="GO" id="GO:0005085">
    <property type="term" value="F:guanyl-nucleotide exchange factor activity"/>
    <property type="evidence" value="ECO:0007669"/>
    <property type="project" value="InterPro"/>
</dbReference>
<evidence type="ECO:0000313" key="3">
    <source>
        <dbReference type="EMBL" id="OJT05300.1"/>
    </source>
</evidence>
<feature type="region of interest" description="Disordered" evidence="1">
    <location>
        <begin position="201"/>
        <end position="234"/>
    </location>
</feature>
<dbReference type="EMBL" id="MNAD01001472">
    <property type="protein sequence ID" value="OJT05300.1"/>
    <property type="molecule type" value="Genomic_DNA"/>
</dbReference>
<dbReference type="SMART" id="SM00325">
    <property type="entry name" value="RhoGEF"/>
    <property type="match status" value="1"/>
</dbReference>
<feature type="region of interest" description="Disordered" evidence="1">
    <location>
        <begin position="815"/>
        <end position="942"/>
    </location>
</feature>
<dbReference type="GO" id="GO:0031991">
    <property type="term" value="P:regulation of actomyosin contractile ring contraction"/>
    <property type="evidence" value="ECO:0007669"/>
    <property type="project" value="TreeGrafter"/>
</dbReference>
<keyword evidence="4" id="KW-1185">Reference proteome</keyword>
<comment type="caution">
    <text evidence="3">The sequence shown here is derived from an EMBL/GenBank/DDBJ whole genome shotgun (WGS) entry which is preliminary data.</text>
</comment>
<feature type="region of interest" description="Disordered" evidence="1">
    <location>
        <begin position="683"/>
        <end position="705"/>
    </location>
</feature>
<accession>A0A1M2VCE4</accession>
<feature type="compositionally biased region" description="Polar residues" evidence="1">
    <location>
        <begin position="727"/>
        <end position="759"/>
    </location>
</feature>
<dbReference type="PROSITE" id="PS50010">
    <property type="entry name" value="DH_2"/>
    <property type="match status" value="1"/>
</dbReference>
<evidence type="ECO:0000256" key="1">
    <source>
        <dbReference type="SAM" id="MobiDB-lite"/>
    </source>
</evidence>
<feature type="region of interest" description="Disordered" evidence="1">
    <location>
        <begin position="1"/>
        <end position="77"/>
    </location>
</feature>
<dbReference type="Pfam" id="PF00621">
    <property type="entry name" value="RhoGEF"/>
    <property type="match status" value="1"/>
</dbReference>
<dbReference type="AlphaFoldDB" id="A0A1M2VCE4"/>
<reference evidence="3 4" key="1">
    <citation type="submission" date="2016-10" db="EMBL/GenBank/DDBJ databases">
        <title>Genome sequence of the basidiomycete white-rot fungus Trametes pubescens.</title>
        <authorList>
            <person name="Makela M.R."/>
            <person name="Granchi Z."/>
            <person name="Peng M."/>
            <person name="De Vries R.P."/>
            <person name="Grigoriev I."/>
            <person name="Riley R."/>
            <person name="Hilden K."/>
        </authorList>
    </citation>
    <scope>NUCLEOTIDE SEQUENCE [LARGE SCALE GENOMIC DNA]</scope>
    <source>
        <strain evidence="3 4">FBCC735</strain>
    </source>
</reference>
<protein>
    <submittedName>
        <fullName evidence="3">Dynamin-binding protein</fullName>
    </submittedName>
</protein>
<feature type="region of interest" description="Disordered" evidence="1">
    <location>
        <begin position="727"/>
        <end position="783"/>
    </location>
</feature>
<feature type="compositionally biased region" description="Low complexity" evidence="1">
    <location>
        <begin position="29"/>
        <end position="43"/>
    </location>
</feature>
<proteinExistence type="predicted"/>
<feature type="compositionally biased region" description="Low complexity" evidence="1">
    <location>
        <begin position="201"/>
        <end position="232"/>
    </location>
</feature>
<dbReference type="Proteomes" id="UP000184267">
    <property type="component" value="Unassembled WGS sequence"/>
</dbReference>
<sequence>MTSLSENTTASEPRSRRVGIAGPPEDFRLSTTSTASTSSSLFSPPSPSTTSPPIPPRSPLRPTAKAAPGSPPPPLPLVAALADELEADDMLLLSSRSMGSLSDVLDKPVSATARRPHTPNKPLPLTPQPSNSMPLSILDPEEDDETLVPSTSARSSVTAVTSKRTHALLELLSSERAYASDLALIRDIHIPLALGQPAPFAHAPATPPGSSGSSSRTLSTVSDSSAASSSSACGPAMTVDDAKIIFTNVEDLASFADAFSEALEDALGEVLDGGSGEDTVGRLFLEMIPRLEPLYRTYITKHPTALEHLSNLPQTPALTAYLAQTRTLASSLSHAWDLPSLLIKPVQRLLKYPLLLATVIEETPDSHGDKLNLRRAREKMEEVARGVNEGRRRREVVREVLTGIAPGTPMKNGDAKPKKKGLNVGVAASVSLGRMKSLSSAAYKAKEGAEANQEAESVKQMGENLKRHEEFMERFAKETVKWAESVRALTIALDEWAQSFGRVIWMGSDVRSEAFDAFLTLISNELLPVCDIAKQSIEDEVLPQLTQFSQMTNPPLRLLEAMHTLEPLHYGLLNLNYAKSRPPPQLLEASQSYVALRAQLFADLPQYLLLLDKGLALNIIRFARVQGQFYSNLRNRWADLWDALKVDEEANAGAVETLRVWWDRFREVEVAIHSLNIAHLPEKRSQDKARRKSGGKQGSMHDGDATQNLVVSSVLSALDPLNIPASASTSMFTQSPGAISAKTRSVNSMDIENQQMASRRSSESLHSKKSGKSRASSARGHSMGGATLVEVEEGGYAYPVPQLSALTPAYAESKPSYSRTKSMPLASSPIPLKKSQSHSRLLDVPDNISPSSSNPSLHSVAGSLQEDSRGRPSRKPSFRRRLTDSFRASTQVSSETRHRRSPSLPSEVYSATPSPIPSPNKATFAAPAPPPAHSRRKRSSAGYGQRPVLYECRVIHPCEPPAGVSYRGLPFFTLRVDDVYDILREAGHPSTHRDLPLYVDDGEDCLLLARDLAGNVGWVLASFLLPVD</sequence>
<feature type="domain" description="DH" evidence="2">
    <location>
        <begin position="163"/>
        <end position="390"/>
    </location>
</feature>
<dbReference type="PANTHER" id="PTHR22834:SF20">
    <property type="entry name" value="SH3 DOMAIN-CONTAINING PROTEIN"/>
    <property type="match status" value="1"/>
</dbReference>
<dbReference type="PANTHER" id="PTHR22834">
    <property type="entry name" value="NUCLEAR FUSION PROTEIN FUS2"/>
    <property type="match status" value="1"/>
</dbReference>
<organism evidence="3 4">
    <name type="scientific">Trametes pubescens</name>
    <name type="common">White-rot fungus</name>
    <dbReference type="NCBI Taxonomy" id="154538"/>
    <lineage>
        <taxon>Eukaryota</taxon>
        <taxon>Fungi</taxon>
        <taxon>Dikarya</taxon>
        <taxon>Basidiomycota</taxon>
        <taxon>Agaricomycotina</taxon>
        <taxon>Agaricomycetes</taxon>
        <taxon>Polyporales</taxon>
        <taxon>Polyporaceae</taxon>
        <taxon>Trametes</taxon>
    </lineage>
</organism>
<dbReference type="OrthoDB" id="10256089at2759"/>
<dbReference type="GO" id="GO:0005737">
    <property type="term" value="C:cytoplasm"/>
    <property type="evidence" value="ECO:0007669"/>
    <property type="project" value="TreeGrafter"/>
</dbReference>
<dbReference type="SUPFAM" id="SSF48065">
    <property type="entry name" value="DBL homology domain (DH-domain)"/>
    <property type="match status" value="1"/>
</dbReference>
<dbReference type="Gene3D" id="1.20.1270.60">
    <property type="entry name" value="Arfaptin homology (AH) domain/BAR domain"/>
    <property type="match status" value="1"/>
</dbReference>
<feature type="compositionally biased region" description="Low complexity" evidence="1">
    <location>
        <begin position="849"/>
        <end position="859"/>
    </location>
</feature>
<evidence type="ECO:0000313" key="4">
    <source>
        <dbReference type="Proteomes" id="UP000184267"/>
    </source>
</evidence>
<dbReference type="OMA" id="ETLRVWW"/>
<feature type="region of interest" description="Disordered" evidence="1">
    <location>
        <begin position="110"/>
        <end position="159"/>
    </location>
</feature>
<feature type="compositionally biased region" description="Pro residues" evidence="1">
    <location>
        <begin position="44"/>
        <end position="59"/>
    </location>
</feature>
<feature type="compositionally biased region" description="Polar residues" evidence="1">
    <location>
        <begin position="1"/>
        <end position="12"/>
    </location>
</feature>
<dbReference type="Gene3D" id="1.20.900.10">
    <property type="entry name" value="Dbl homology (DH) domain"/>
    <property type="match status" value="1"/>
</dbReference>
<dbReference type="CDD" id="cd00160">
    <property type="entry name" value="RhoGEF"/>
    <property type="match status" value="1"/>
</dbReference>
<evidence type="ECO:0000259" key="2">
    <source>
        <dbReference type="PROSITE" id="PS50010"/>
    </source>
</evidence>
<feature type="compositionally biased region" description="Basic residues" evidence="1">
    <location>
        <begin position="871"/>
        <end position="880"/>
    </location>
</feature>
<gene>
    <name evidence="3" type="ORF">TRAPUB_3890</name>
</gene>
<dbReference type="STRING" id="154538.A0A1M2VCE4"/>
<dbReference type="InterPro" id="IPR027267">
    <property type="entry name" value="AH/BAR_dom_sf"/>
</dbReference>
<dbReference type="InterPro" id="IPR051492">
    <property type="entry name" value="Dynamin-Rho_GEF"/>
</dbReference>
<dbReference type="InterPro" id="IPR035899">
    <property type="entry name" value="DBL_dom_sf"/>
</dbReference>
<name>A0A1M2VCE4_TRAPU</name>